<evidence type="ECO:0000313" key="3">
    <source>
        <dbReference type="Proteomes" id="UP000244089"/>
    </source>
</evidence>
<gene>
    <name evidence="2" type="ORF">C8C76_1599</name>
</gene>
<name>A0A2T5RF92_9FIRM</name>
<keyword evidence="1" id="KW-0732">Signal</keyword>
<dbReference type="OrthoDB" id="2724467at2"/>
<organism evidence="2 3">
    <name type="scientific">Halanaerobium saccharolyticum</name>
    <dbReference type="NCBI Taxonomy" id="43595"/>
    <lineage>
        <taxon>Bacteria</taxon>
        <taxon>Bacillati</taxon>
        <taxon>Bacillota</taxon>
        <taxon>Clostridia</taxon>
        <taxon>Halanaerobiales</taxon>
        <taxon>Halanaerobiaceae</taxon>
        <taxon>Halanaerobium</taxon>
    </lineage>
</organism>
<dbReference type="RefSeq" id="WP_108142854.1">
    <property type="nucleotide sequence ID" value="NZ_QAXS01000059.1"/>
</dbReference>
<dbReference type="Proteomes" id="UP000244089">
    <property type="component" value="Unassembled WGS sequence"/>
</dbReference>
<evidence type="ECO:0000256" key="1">
    <source>
        <dbReference type="SAM" id="SignalP"/>
    </source>
</evidence>
<proteinExistence type="predicted"/>
<sequence length="245" mass="28715">MKKIFIFTIIFLVLFSSSSFAFENADSDFWNSLDESEKEIYLKGLNDGFNLHITGNKIYNEPNRYNSIEEVLDELENNNNLFYLDNQTKSELNNHFAKNESKSIFEYFLNDSFEIDNSEEINKKKKREKIVEYAGYQTELFDRYETSLVSEHGRLYIVFNNYSDKVVTGIIYDIYLYDNFGDSMGQERRKIQVNIEPNTRDLGEFINFLPGSNSVYPLIVNNTLKVKAKVIRAVFSDGEIINFEE</sequence>
<evidence type="ECO:0000313" key="2">
    <source>
        <dbReference type="EMBL" id="PTV92987.1"/>
    </source>
</evidence>
<dbReference type="EMBL" id="QAXS01000059">
    <property type="protein sequence ID" value="PTV92987.1"/>
    <property type="molecule type" value="Genomic_DNA"/>
</dbReference>
<feature type="signal peptide" evidence="1">
    <location>
        <begin position="1"/>
        <end position="21"/>
    </location>
</feature>
<comment type="caution">
    <text evidence="2">The sequence shown here is derived from an EMBL/GenBank/DDBJ whole genome shotgun (WGS) entry which is preliminary data.</text>
</comment>
<accession>A0A2T5RF92</accession>
<protein>
    <submittedName>
        <fullName evidence="2">Uncharacterized protein</fullName>
    </submittedName>
</protein>
<feature type="chain" id="PRO_5015775230" evidence="1">
    <location>
        <begin position="22"/>
        <end position="245"/>
    </location>
</feature>
<reference evidence="2 3" key="1">
    <citation type="submission" date="2018-04" db="EMBL/GenBank/DDBJ databases">
        <title>Subsurface microbial communities from deep shales in Ohio and West Virginia, USA.</title>
        <authorList>
            <person name="Wrighton K."/>
        </authorList>
    </citation>
    <scope>NUCLEOTIDE SEQUENCE [LARGE SCALE GENOMIC DNA]</scope>
    <source>
        <strain evidence="2 3">WC1</strain>
    </source>
</reference>
<dbReference type="AlphaFoldDB" id="A0A2T5RF92"/>